<reference evidence="11 12" key="1">
    <citation type="journal article" date="2020" name="Genome Biol. Evol.">
        <title>A new high-quality draft genome assembly of the Chinese cordyceps Ophiocordyceps sinensis.</title>
        <authorList>
            <person name="Shu R."/>
            <person name="Zhang J."/>
            <person name="Meng Q."/>
            <person name="Zhang H."/>
            <person name="Zhou G."/>
            <person name="Li M."/>
            <person name="Wu P."/>
            <person name="Zhao Y."/>
            <person name="Chen C."/>
            <person name="Qin Q."/>
        </authorList>
    </citation>
    <scope>NUCLEOTIDE SEQUENCE [LARGE SCALE GENOMIC DNA]</scope>
    <source>
        <strain evidence="11 12">IOZ07</strain>
    </source>
</reference>
<accession>A0A8H4PQE4</accession>
<keyword evidence="7 9" id="KW-0496">Mitochondrion</keyword>
<evidence type="ECO:0000256" key="10">
    <source>
        <dbReference type="SAM" id="MobiDB-lite"/>
    </source>
</evidence>
<dbReference type="PANTHER" id="PTHR31586:SF1">
    <property type="entry name" value="CYTOCHROME C OXIDASE ASSEMBLY PROTEIN COX20, MITOCHONDRIAL"/>
    <property type="match status" value="1"/>
</dbReference>
<dbReference type="OrthoDB" id="14603at2759"/>
<dbReference type="InterPro" id="IPR022533">
    <property type="entry name" value="Cox20"/>
</dbReference>
<dbReference type="GO" id="GO:0005743">
    <property type="term" value="C:mitochondrial inner membrane"/>
    <property type="evidence" value="ECO:0007669"/>
    <property type="project" value="UniProtKB-SubCell"/>
</dbReference>
<keyword evidence="4" id="KW-0812">Transmembrane</keyword>
<gene>
    <name evidence="11" type="ORF">G6O67_004856</name>
</gene>
<keyword evidence="12" id="KW-1185">Reference proteome</keyword>
<evidence type="ECO:0000256" key="8">
    <source>
        <dbReference type="ARBA" id="ARBA00023136"/>
    </source>
</evidence>
<evidence type="ECO:0000313" key="11">
    <source>
        <dbReference type="EMBL" id="KAF4508486.1"/>
    </source>
</evidence>
<dbReference type="AlphaFoldDB" id="A0A8H4PQE4"/>
<evidence type="ECO:0000256" key="4">
    <source>
        <dbReference type="ARBA" id="ARBA00022692"/>
    </source>
</evidence>
<evidence type="ECO:0000256" key="6">
    <source>
        <dbReference type="ARBA" id="ARBA00022989"/>
    </source>
</evidence>
<comment type="similarity">
    <text evidence="2 9">Belongs to the COX20 family.</text>
</comment>
<feature type="region of interest" description="Disordered" evidence="10">
    <location>
        <begin position="1"/>
        <end position="44"/>
    </location>
</feature>
<evidence type="ECO:0000313" key="12">
    <source>
        <dbReference type="Proteomes" id="UP000557566"/>
    </source>
</evidence>
<sequence>MDNDPPKNPGEKTLHVWSQPMDPRDEAQASQDGSGAPPPGGSRIKDAVAMIKKEDFLNVAKTPCARQGFLTGIATGVGMGALKFIIQGNPGKSANWAVVTFVLGSTISYEYCQYKRRAERIQMKRSIEVVTQGRRELARKAAEAGEVARKTAEESRRAAEMAAEERREQLRLEQERVGAAPKPWYKVW</sequence>
<evidence type="ECO:0000256" key="7">
    <source>
        <dbReference type="ARBA" id="ARBA00023128"/>
    </source>
</evidence>
<evidence type="ECO:0000256" key="5">
    <source>
        <dbReference type="ARBA" id="ARBA00022792"/>
    </source>
</evidence>
<keyword evidence="8 9" id="KW-0472">Membrane</keyword>
<dbReference type="Pfam" id="PF12597">
    <property type="entry name" value="Cox20"/>
    <property type="match status" value="1"/>
</dbReference>
<dbReference type="PANTHER" id="PTHR31586">
    <property type="entry name" value="CYTOCHROME C OXIDASE PROTEIN 20"/>
    <property type="match status" value="1"/>
</dbReference>
<keyword evidence="5 9" id="KW-0999">Mitochondrion inner membrane</keyword>
<evidence type="ECO:0000256" key="9">
    <source>
        <dbReference type="PIRNR" id="PIRNR007871"/>
    </source>
</evidence>
<organism evidence="11 12">
    <name type="scientific">Ophiocordyceps sinensis</name>
    <dbReference type="NCBI Taxonomy" id="72228"/>
    <lineage>
        <taxon>Eukaryota</taxon>
        <taxon>Fungi</taxon>
        <taxon>Dikarya</taxon>
        <taxon>Ascomycota</taxon>
        <taxon>Pezizomycotina</taxon>
        <taxon>Sordariomycetes</taxon>
        <taxon>Hypocreomycetidae</taxon>
        <taxon>Hypocreales</taxon>
        <taxon>Ophiocordycipitaceae</taxon>
        <taxon>Ophiocordyceps</taxon>
    </lineage>
</organism>
<dbReference type="EMBL" id="JAAVMX010000005">
    <property type="protein sequence ID" value="KAF4508486.1"/>
    <property type="molecule type" value="Genomic_DNA"/>
</dbReference>
<protein>
    <recommendedName>
        <fullName evidence="3 9">Cytochrome c oxidase assembly protein COX20, mitochondrial</fullName>
    </recommendedName>
</protein>
<dbReference type="Proteomes" id="UP000557566">
    <property type="component" value="Unassembled WGS sequence"/>
</dbReference>
<proteinExistence type="inferred from homology"/>
<name>A0A8H4PQE4_9HYPO</name>
<keyword evidence="6" id="KW-1133">Transmembrane helix</keyword>
<comment type="function">
    <text evidence="9">Involved in the assembly of the cytochrome c oxidase complex.</text>
</comment>
<dbReference type="PIRSF" id="PIRSF007871">
    <property type="entry name" value="Cox20"/>
    <property type="match status" value="1"/>
</dbReference>
<comment type="subcellular location">
    <subcellularLocation>
        <location evidence="1 9">Mitochondrion inner membrane</location>
    </subcellularLocation>
</comment>
<evidence type="ECO:0000256" key="2">
    <source>
        <dbReference type="ARBA" id="ARBA00009575"/>
    </source>
</evidence>
<evidence type="ECO:0000256" key="3">
    <source>
        <dbReference type="ARBA" id="ARBA00017689"/>
    </source>
</evidence>
<comment type="caution">
    <text evidence="11">The sequence shown here is derived from an EMBL/GenBank/DDBJ whole genome shotgun (WGS) entry which is preliminary data.</text>
</comment>
<evidence type="ECO:0000256" key="1">
    <source>
        <dbReference type="ARBA" id="ARBA00004273"/>
    </source>
</evidence>
<dbReference type="GO" id="GO:0033617">
    <property type="term" value="P:mitochondrial respiratory chain complex IV assembly"/>
    <property type="evidence" value="ECO:0007669"/>
    <property type="project" value="InterPro"/>
</dbReference>